<keyword evidence="6" id="KW-0156">Chromatin regulator</keyword>
<feature type="compositionally biased region" description="Basic and acidic residues" evidence="11">
    <location>
        <begin position="100"/>
        <end position="126"/>
    </location>
</feature>
<feature type="compositionally biased region" description="Low complexity" evidence="11">
    <location>
        <begin position="268"/>
        <end position="291"/>
    </location>
</feature>
<dbReference type="GO" id="GO:0005634">
    <property type="term" value="C:nucleus"/>
    <property type="evidence" value="ECO:0007669"/>
    <property type="project" value="UniProtKB-SubCell"/>
</dbReference>
<evidence type="ECO:0000256" key="10">
    <source>
        <dbReference type="ARBA" id="ARBA00048287"/>
    </source>
</evidence>
<keyword evidence="4" id="KW-0678">Repressor</keyword>
<feature type="compositionally biased region" description="Basic and acidic residues" evidence="11">
    <location>
        <begin position="237"/>
        <end position="252"/>
    </location>
</feature>
<evidence type="ECO:0000259" key="12">
    <source>
        <dbReference type="Pfam" id="PF12203"/>
    </source>
</evidence>
<comment type="subcellular location">
    <subcellularLocation>
        <location evidence="1">Nucleus</location>
    </subcellularLocation>
</comment>
<keyword evidence="5" id="KW-0378">Hydrolase</keyword>
<protein>
    <recommendedName>
        <fullName evidence="3">histone deacetylase</fullName>
        <ecNumber evidence="3">3.5.1.98</ecNumber>
    </recommendedName>
</protein>
<evidence type="ECO:0000256" key="1">
    <source>
        <dbReference type="ARBA" id="ARBA00004123"/>
    </source>
</evidence>
<dbReference type="InterPro" id="IPR024643">
    <property type="entry name" value="Hist_deacetylase_Gln_rich_N"/>
</dbReference>
<feature type="compositionally biased region" description="Basic and acidic residues" evidence="11">
    <location>
        <begin position="212"/>
        <end position="223"/>
    </location>
</feature>
<dbReference type="Ensembl" id="ENSSPAT00000021300.1">
    <property type="protein sequence ID" value="ENSSPAP00000020982.1"/>
    <property type="gene ID" value="ENSSPAG00000015784.1"/>
</dbReference>
<keyword evidence="7" id="KW-0805">Transcription regulation</keyword>
<dbReference type="EC" id="3.5.1.98" evidence="3"/>
<dbReference type="PANTHER" id="PTHR45364:SF11">
    <property type="entry name" value="HISTONE DEACETYLASE 9"/>
    <property type="match status" value="1"/>
</dbReference>
<evidence type="ECO:0000256" key="8">
    <source>
        <dbReference type="ARBA" id="ARBA00023163"/>
    </source>
</evidence>
<keyword evidence="8" id="KW-0804">Transcription</keyword>
<name>A0A3B5B5F8_9TELE</name>
<dbReference type="CDD" id="cd10163">
    <property type="entry name" value="ClassIIa_HDAC9_Gln-rich-N"/>
    <property type="match status" value="1"/>
</dbReference>
<feature type="region of interest" description="Disordered" evidence="11">
    <location>
        <begin position="485"/>
        <end position="547"/>
    </location>
</feature>
<accession>A0A3B5B5F8</accession>
<evidence type="ECO:0000256" key="3">
    <source>
        <dbReference type="ARBA" id="ARBA00012111"/>
    </source>
</evidence>
<evidence type="ECO:0000313" key="13">
    <source>
        <dbReference type="Ensembl" id="ENSSPAP00000020982.1"/>
    </source>
</evidence>
<evidence type="ECO:0000256" key="2">
    <source>
        <dbReference type="ARBA" id="ARBA00007738"/>
    </source>
</evidence>
<dbReference type="AlphaFoldDB" id="A0A3B5B5F8"/>
<feature type="region of interest" description="Disordered" evidence="11">
    <location>
        <begin position="185"/>
        <end position="314"/>
    </location>
</feature>
<comment type="catalytic activity">
    <reaction evidence="10">
        <text>N(6)-acetyl-L-lysyl-[histone] + H2O = L-lysyl-[histone] + acetate</text>
        <dbReference type="Rhea" id="RHEA:58196"/>
        <dbReference type="Rhea" id="RHEA-COMP:9845"/>
        <dbReference type="Rhea" id="RHEA-COMP:11338"/>
        <dbReference type="ChEBI" id="CHEBI:15377"/>
        <dbReference type="ChEBI" id="CHEBI:29969"/>
        <dbReference type="ChEBI" id="CHEBI:30089"/>
        <dbReference type="ChEBI" id="CHEBI:61930"/>
        <dbReference type="EC" id="3.5.1.98"/>
    </reaction>
</comment>
<sequence length="589" mass="66213">CHTMIMDIKPDVPLAVEPLSPLDLRTDLRMLGPGSDPGLWERQLQQELLLIQKQQQIQKQLLISEFQKQHEKLTRQHQAQLQEHLKLQQELQAMKQQQELAEKERRLEQQQNQQEKEQERHRREQHVSSLSLRGKERSRESAVASTEVKQKLQEFLLSKSAKDPASNGVNHSFIHHPKLWYTTSHHTSLDQSSPPLGGTSPTCQYTLPSPIESKDDFPLRKTASEPNLKVRSRLKQKVAERRSSPMLKRRDGNIVTPYKKRALELMDSTPTNSAPGSGPSSPIGASSALGAENGPSSLPTTTKTERWPSQPRLFRPEGSVSMLSLYTSPSLPNISLGLSTASSPISAAMGLKDRSTEIKHGLPGHLLGPVPLQTGLESKVSSSHQALLQHLLQKEQMRQQKMLSSGSMSSHPQSPLAMKDRPSSSRPKLPKHRPLNRTQSAPLPQNTLAQLVIQQQHQHFLEKQKQYQQQVHINKLLSKSIEQLRQPSAHLQESEEEQEEQQQQHREEVESMQEDRLPPGGVIRKHTLSSSSSGSSSELPELPAHCGVIKVKEEPVDSEDEALTSQSLESEQSTYLHQVKGRLVIRAMI</sequence>
<evidence type="ECO:0000256" key="11">
    <source>
        <dbReference type="SAM" id="MobiDB-lite"/>
    </source>
</evidence>
<dbReference type="Gene3D" id="6.10.250.1550">
    <property type="match status" value="1"/>
</dbReference>
<feature type="region of interest" description="Disordered" evidence="11">
    <location>
        <begin position="96"/>
        <end position="145"/>
    </location>
</feature>
<feature type="compositionally biased region" description="Polar residues" evidence="11">
    <location>
        <begin position="185"/>
        <end position="207"/>
    </location>
</feature>
<reference evidence="13" key="1">
    <citation type="submission" date="2023-09" db="UniProtKB">
        <authorList>
            <consortium name="Ensembl"/>
        </authorList>
    </citation>
    <scope>IDENTIFICATION</scope>
</reference>
<evidence type="ECO:0000256" key="9">
    <source>
        <dbReference type="ARBA" id="ARBA00023242"/>
    </source>
</evidence>
<organism evidence="13">
    <name type="scientific">Stegastes partitus</name>
    <name type="common">bicolor damselfish</name>
    <dbReference type="NCBI Taxonomy" id="144197"/>
    <lineage>
        <taxon>Eukaryota</taxon>
        <taxon>Metazoa</taxon>
        <taxon>Chordata</taxon>
        <taxon>Craniata</taxon>
        <taxon>Vertebrata</taxon>
        <taxon>Euteleostomi</taxon>
        <taxon>Actinopterygii</taxon>
        <taxon>Neopterygii</taxon>
        <taxon>Teleostei</taxon>
        <taxon>Neoteleostei</taxon>
        <taxon>Acanthomorphata</taxon>
        <taxon>Ovalentaria</taxon>
        <taxon>Pomacentridae</taxon>
        <taxon>Stegastes</taxon>
    </lineage>
</organism>
<dbReference type="PANTHER" id="PTHR45364">
    <property type="entry name" value="HISTONE DEACETYLASE 9-RELATED"/>
    <property type="match status" value="1"/>
</dbReference>
<dbReference type="Pfam" id="PF12203">
    <property type="entry name" value="HDAC4_Gln"/>
    <property type="match status" value="1"/>
</dbReference>
<evidence type="ECO:0000256" key="5">
    <source>
        <dbReference type="ARBA" id="ARBA00022801"/>
    </source>
</evidence>
<dbReference type="GeneTree" id="ENSGT00940000166341"/>
<feature type="compositionally biased region" description="Low complexity" evidence="11">
    <location>
        <begin position="404"/>
        <end position="414"/>
    </location>
</feature>
<feature type="compositionally biased region" description="Basic and acidic residues" evidence="11">
    <location>
        <begin position="502"/>
        <end position="517"/>
    </location>
</feature>
<feature type="domain" description="Histone deacetylase glutamine rich N-terminal" evidence="12">
    <location>
        <begin position="36"/>
        <end position="127"/>
    </location>
</feature>
<feature type="region of interest" description="Disordered" evidence="11">
    <location>
        <begin position="396"/>
        <end position="441"/>
    </location>
</feature>
<evidence type="ECO:0000256" key="6">
    <source>
        <dbReference type="ARBA" id="ARBA00022853"/>
    </source>
</evidence>
<evidence type="ECO:0000256" key="4">
    <source>
        <dbReference type="ARBA" id="ARBA00022491"/>
    </source>
</evidence>
<comment type="similarity">
    <text evidence="2">Belongs to the histone deacetylase family. HD type 2 subfamily.</text>
</comment>
<proteinExistence type="inferred from homology"/>
<dbReference type="GO" id="GO:0141221">
    <property type="term" value="F:histone deacetylase activity, hydrolytic mechanism"/>
    <property type="evidence" value="ECO:0007669"/>
    <property type="project" value="UniProtKB-EC"/>
</dbReference>
<evidence type="ECO:0000256" key="7">
    <source>
        <dbReference type="ARBA" id="ARBA00023015"/>
    </source>
</evidence>
<keyword evidence="9" id="KW-0539">Nucleus</keyword>